<evidence type="ECO:0000313" key="5">
    <source>
        <dbReference type="Proteomes" id="UP001145145"/>
    </source>
</evidence>
<evidence type="ECO:0000259" key="3">
    <source>
        <dbReference type="PROSITE" id="PS51462"/>
    </source>
</evidence>
<dbReference type="InterPro" id="IPR052922">
    <property type="entry name" value="Cytidylate_Kinase-2"/>
</dbReference>
<name>A0A9W6C7N7_9FIRM</name>
<dbReference type="InterPro" id="IPR000086">
    <property type="entry name" value="NUDIX_hydrolase_dom"/>
</dbReference>
<gene>
    <name evidence="4" type="ORF">Selli1_13740</name>
</gene>
<accession>A0A9W6C7N7</accession>
<keyword evidence="1 2" id="KW-0378">Hydrolase</keyword>
<dbReference type="InterPro" id="IPR015797">
    <property type="entry name" value="NUDIX_hydrolase-like_dom_sf"/>
</dbReference>
<dbReference type="SUPFAM" id="SSF55811">
    <property type="entry name" value="Nudix"/>
    <property type="match status" value="1"/>
</dbReference>
<dbReference type="InterPro" id="IPR027417">
    <property type="entry name" value="P-loop_NTPase"/>
</dbReference>
<proteinExistence type="inferred from homology"/>
<dbReference type="GO" id="GO:0016787">
    <property type="term" value="F:hydrolase activity"/>
    <property type="evidence" value="ECO:0007669"/>
    <property type="project" value="UniProtKB-KW"/>
</dbReference>
<sequence>MEVWDLFDENRQPLGKQAGRKDPMVKGEFHIVVVACVVNDQNEILLTLRSPDKEKYPGTWENTGGALEAGEESRAAAVRELFEETGIRVRENELHLLDSQMEEYAFIDFYIVRKTVPVEEIRLQKGETADARWVSLSEFVRMGEEGKIAPPIYQRFCRLREKMEVFLKEDRRKERYPACRGKNRQESKKIVILGCSGSGKSTLAGQLGKIMDLPVVYLDALSWDAGWKRKPFDEFDRLTQSEIRKPEWIMDGNFPRTVEHRMDVCDTVIYLDFKRWFCILSVLRRVITNYGKPRPSMNPGCPEKFDPGFLKRIWNFDRRSKAHYYGYMKKLSGTKLIVLKTRKEVNRFVKQVEKEGRFVRGNFPAGPK</sequence>
<dbReference type="EMBL" id="BSBO01000012">
    <property type="protein sequence ID" value="GLG04200.1"/>
    <property type="molecule type" value="Genomic_DNA"/>
</dbReference>
<dbReference type="PANTHER" id="PTHR37816:SF3">
    <property type="entry name" value="MODULATES DNA TOPOLOGY"/>
    <property type="match status" value="1"/>
</dbReference>
<dbReference type="Gene3D" id="3.90.79.10">
    <property type="entry name" value="Nucleoside Triphosphate Pyrophosphohydrolase"/>
    <property type="match status" value="1"/>
</dbReference>
<feature type="domain" description="Nudix hydrolase" evidence="3">
    <location>
        <begin position="28"/>
        <end position="156"/>
    </location>
</feature>
<evidence type="ECO:0000313" key="4">
    <source>
        <dbReference type="EMBL" id="GLG04200.1"/>
    </source>
</evidence>
<dbReference type="InterPro" id="IPR020084">
    <property type="entry name" value="NUDIX_hydrolase_CS"/>
</dbReference>
<comment type="similarity">
    <text evidence="2">Belongs to the Nudix hydrolase family.</text>
</comment>
<comment type="caution">
    <text evidence="4">The sequence shown here is derived from an EMBL/GenBank/DDBJ whole genome shotgun (WGS) entry which is preliminary data.</text>
</comment>
<dbReference type="CDD" id="cd04693">
    <property type="entry name" value="NUDIX_Hydrolase"/>
    <property type="match status" value="1"/>
</dbReference>
<dbReference type="SUPFAM" id="SSF52540">
    <property type="entry name" value="P-loop containing nucleoside triphosphate hydrolases"/>
    <property type="match status" value="1"/>
</dbReference>
<dbReference type="PANTHER" id="PTHR37816">
    <property type="entry name" value="YALI0E33011P"/>
    <property type="match status" value="1"/>
</dbReference>
<dbReference type="InterPro" id="IPR020476">
    <property type="entry name" value="Nudix_hydrolase"/>
</dbReference>
<evidence type="ECO:0000256" key="2">
    <source>
        <dbReference type="RuleBase" id="RU003476"/>
    </source>
</evidence>
<evidence type="ECO:0000256" key="1">
    <source>
        <dbReference type="ARBA" id="ARBA00022801"/>
    </source>
</evidence>
<dbReference type="AlphaFoldDB" id="A0A9W6C7N7"/>
<keyword evidence="5" id="KW-1185">Reference proteome</keyword>
<dbReference type="PRINTS" id="PR00502">
    <property type="entry name" value="NUDIXFAMILY"/>
</dbReference>
<dbReference type="RefSeq" id="WP_138373976.1">
    <property type="nucleotide sequence ID" value="NZ_BSBO01000012.1"/>
</dbReference>
<protein>
    <recommendedName>
        <fullName evidence="3">Nudix hydrolase domain-containing protein</fullName>
    </recommendedName>
</protein>
<dbReference type="PROSITE" id="PS51462">
    <property type="entry name" value="NUDIX"/>
    <property type="match status" value="1"/>
</dbReference>
<organism evidence="4 5">
    <name type="scientific">Sellimonas catena</name>
    <dbReference type="NCBI Taxonomy" id="2994035"/>
    <lineage>
        <taxon>Bacteria</taxon>
        <taxon>Bacillati</taxon>
        <taxon>Bacillota</taxon>
        <taxon>Clostridia</taxon>
        <taxon>Lachnospirales</taxon>
        <taxon>Lachnospiraceae</taxon>
        <taxon>Sellimonas</taxon>
    </lineage>
</organism>
<dbReference type="Pfam" id="PF00293">
    <property type="entry name" value="NUDIX"/>
    <property type="match status" value="1"/>
</dbReference>
<dbReference type="Proteomes" id="UP001145145">
    <property type="component" value="Unassembled WGS sequence"/>
</dbReference>
<reference evidence="4 5" key="1">
    <citation type="journal article" date="2023" name="Int. J. Syst. Evol. Microbiol.">
        <title>Sellimonas catena sp. nov., isolated from human faeces.</title>
        <authorList>
            <person name="Hisatomi A."/>
            <person name="Ohkuma M."/>
            <person name="Sakamoto M."/>
        </authorList>
    </citation>
    <scope>NUCLEOTIDE SEQUENCE [LARGE SCALE GENOMIC DNA]</scope>
    <source>
        <strain evidence="4 5">12EGH17</strain>
    </source>
</reference>
<dbReference type="Gene3D" id="3.40.50.300">
    <property type="entry name" value="P-loop containing nucleotide triphosphate hydrolases"/>
    <property type="match status" value="1"/>
</dbReference>
<dbReference type="PROSITE" id="PS00893">
    <property type="entry name" value="NUDIX_BOX"/>
    <property type="match status" value="1"/>
</dbReference>